<dbReference type="GO" id="GO:0005524">
    <property type="term" value="F:ATP binding"/>
    <property type="evidence" value="ECO:0007669"/>
    <property type="project" value="UniProtKB-KW"/>
</dbReference>
<dbReference type="SUPFAM" id="SSF52540">
    <property type="entry name" value="P-loop containing nucleoside triphosphate hydrolases"/>
    <property type="match status" value="1"/>
</dbReference>
<keyword evidence="8" id="KW-1185">Reference proteome</keyword>
<gene>
    <name evidence="7" type="ORF">HSACCH_00219</name>
</gene>
<sequence length="550" mass="62808">MKFLNDEISKSIGFKEIWQSIEPVSELGVRAKKKFVPYLPKEEQELKTELEKLGILINIITDNNSEIHKIKNLLIDVKNIYGIINQSRSKKTILDDVDIFEVKNIIIQSNKIKEIIQKLKLNNLFEKTFKEVPDLLSFLSLGQNNSESFYLSNQYDEDLELIRKKRQKLEKELIGEKNDLTSEIEKKCNRHFSLDNKLSVSKNDQDVIEYLKGSDKVSLMSENFAVLTFKLIETETISELKSKITEVKKEEEIKKKLVRKKITNEIQKHSLSLLENLDNIAYLDFMIARAEFSIENSAVKPKITSEKLIKIKNGRHLVIENELNKKGTEFTPIDLKFKEGSTLITGPNMGGKTVSLKLIALLTVMAQYALFVPADNFEFNLRNYIYFSLTSDDIKSGLSNFGTEIRNLKYVVAAGNDKGLILIDEIAHGTNPAEGYAIAYGIIKKLDTMNSISVITTHYQRLANKLEITHFQVKGLDKDLLDKYHNHIREKGIDILNKCMDYRLERVKSKRDFPQDAICIAGLLGFDQEILVTAKNIMNSDSTGGIENNG</sequence>
<dbReference type="EMBL" id="CAUI01000005">
    <property type="protein sequence ID" value="CCU77850.1"/>
    <property type="molecule type" value="Genomic_DNA"/>
</dbReference>
<evidence type="ECO:0008006" key="9">
    <source>
        <dbReference type="Google" id="ProtNLM"/>
    </source>
</evidence>
<keyword evidence="3" id="KW-0238">DNA-binding</keyword>
<evidence type="ECO:0000313" key="8">
    <source>
        <dbReference type="Proteomes" id="UP000012063"/>
    </source>
</evidence>
<dbReference type="InterPro" id="IPR045076">
    <property type="entry name" value="MutS"/>
</dbReference>
<evidence type="ECO:0000313" key="7">
    <source>
        <dbReference type="EMBL" id="CCU77850.1"/>
    </source>
</evidence>
<dbReference type="OrthoDB" id="9777812at2"/>
<keyword evidence="2" id="KW-0067">ATP-binding</keyword>
<evidence type="ECO:0000256" key="1">
    <source>
        <dbReference type="ARBA" id="ARBA00022741"/>
    </source>
</evidence>
<comment type="caution">
    <text evidence="7">The sequence shown here is derived from an EMBL/GenBank/DDBJ whole genome shotgun (WGS) entry which is preliminary data.</text>
</comment>
<keyword evidence="4" id="KW-0175">Coiled coil</keyword>
<dbReference type="InterPro" id="IPR007696">
    <property type="entry name" value="DNA_mismatch_repair_MutS_core"/>
</dbReference>
<dbReference type="SMART" id="SM00534">
    <property type="entry name" value="MUTSac"/>
    <property type="match status" value="1"/>
</dbReference>
<feature type="domain" description="DNA mismatch repair protein MutS core" evidence="5">
    <location>
        <begin position="11"/>
        <end position="322"/>
    </location>
</feature>
<dbReference type="InParanoid" id="M5DY31"/>
<protein>
    <recommendedName>
        <fullName evidence="9">MutS-like protein</fullName>
    </recommendedName>
</protein>
<dbReference type="InterPro" id="IPR027417">
    <property type="entry name" value="P-loop_NTPase"/>
</dbReference>
<dbReference type="AlphaFoldDB" id="M5DY31"/>
<dbReference type="Proteomes" id="UP000012063">
    <property type="component" value="Unassembled WGS sequence"/>
</dbReference>
<dbReference type="Pfam" id="PF00488">
    <property type="entry name" value="MutS_V"/>
    <property type="match status" value="1"/>
</dbReference>
<dbReference type="InterPro" id="IPR036187">
    <property type="entry name" value="DNA_mismatch_repair_MutS_sf"/>
</dbReference>
<dbReference type="eggNOG" id="COG1193">
    <property type="taxonomic scope" value="Bacteria"/>
</dbReference>
<organism evidence="7 8">
    <name type="scientific">Halanaerobium saccharolyticum subsp. saccharolyticum DSM 6643</name>
    <dbReference type="NCBI Taxonomy" id="1293054"/>
    <lineage>
        <taxon>Bacteria</taxon>
        <taxon>Bacillati</taxon>
        <taxon>Bacillota</taxon>
        <taxon>Clostridia</taxon>
        <taxon>Halanaerobiales</taxon>
        <taxon>Halanaerobiaceae</taxon>
        <taxon>Halanaerobium</taxon>
    </lineage>
</organism>
<evidence type="ECO:0000256" key="3">
    <source>
        <dbReference type="ARBA" id="ARBA00023125"/>
    </source>
</evidence>
<dbReference type="SUPFAM" id="SSF48334">
    <property type="entry name" value="DNA repair protein MutS, domain III"/>
    <property type="match status" value="1"/>
</dbReference>
<dbReference type="PANTHER" id="PTHR11361">
    <property type="entry name" value="DNA MISMATCH REPAIR PROTEIN MUTS FAMILY MEMBER"/>
    <property type="match status" value="1"/>
</dbReference>
<feature type="coiled-coil region" evidence="4">
    <location>
        <begin position="152"/>
        <end position="179"/>
    </location>
</feature>
<reference evidence="8" key="1">
    <citation type="journal article" date="2013" name="Genome Announc.">
        <title>Genome Sequence of Halanaerobium saccharolyticum subsp. saccharolyticum Strain DSM 6643T, a Halophilic Hydrogen-Producing Bacterium.</title>
        <authorList>
            <person name="Kivisto A."/>
            <person name="Larjo A."/>
            <person name="Ciranna A."/>
            <person name="Santala V."/>
            <person name="Roos C."/>
            <person name="Karp M."/>
        </authorList>
    </citation>
    <scope>NUCLEOTIDE SEQUENCE [LARGE SCALE GENOMIC DNA]</scope>
    <source>
        <strain evidence="8">DSM 6643</strain>
    </source>
</reference>
<keyword evidence="1" id="KW-0547">Nucleotide-binding</keyword>
<dbReference type="PANTHER" id="PTHR11361:SF14">
    <property type="entry name" value="DNA MISMATCH REPAIR PROTEIN MUTS, TYPE 2"/>
    <property type="match status" value="1"/>
</dbReference>
<dbReference type="GO" id="GO:0140664">
    <property type="term" value="F:ATP-dependent DNA damage sensor activity"/>
    <property type="evidence" value="ECO:0007669"/>
    <property type="project" value="InterPro"/>
</dbReference>
<dbReference type="GO" id="GO:0006298">
    <property type="term" value="P:mismatch repair"/>
    <property type="evidence" value="ECO:0007669"/>
    <property type="project" value="InterPro"/>
</dbReference>
<dbReference type="RefSeq" id="WP_005487226.1">
    <property type="nucleotide sequence ID" value="NZ_CAUI01000005.1"/>
</dbReference>
<dbReference type="InterPro" id="IPR000432">
    <property type="entry name" value="DNA_mismatch_repair_MutS_C"/>
</dbReference>
<evidence type="ECO:0000256" key="4">
    <source>
        <dbReference type="SAM" id="Coils"/>
    </source>
</evidence>
<proteinExistence type="predicted"/>
<evidence type="ECO:0000256" key="2">
    <source>
        <dbReference type="ARBA" id="ARBA00022840"/>
    </source>
</evidence>
<dbReference type="SMART" id="SM00533">
    <property type="entry name" value="MUTSd"/>
    <property type="match status" value="1"/>
</dbReference>
<feature type="domain" description="DNA mismatch repair proteins mutS family" evidence="6">
    <location>
        <begin position="339"/>
        <end position="539"/>
    </location>
</feature>
<dbReference type="GO" id="GO:0030983">
    <property type="term" value="F:mismatched DNA binding"/>
    <property type="evidence" value="ECO:0007669"/>
    <property type="project" value="InterPro"/>
</dbReference>
<dbReference type="Gene3D" id="3.40.50.300">
    <property type="entry name" value="P-loop containing nucleotide triphosphate hydrolases"/>
    <property type="match status" value="1"/>
</dbReference>
<name>M5DY31_9FIRM</name>
<evidence type="ECO:0000259" key="6">
    <source>
        <dbReference type="SMART" id="SM00534"/>
    </source>
</evidence>
<accession>M5DY31</accession>
<evidence type="ECO:0000259" key="5">
    <source>
        <dbReference type="SMART" id="SM00533"/>
    </source>
</evidence>
<dbReference type="STRING" id="1293054.HSACCH_00219"/>